<feature type="domain" description="UGGT thioredoxin-like" evidence="15">
    <location>
        <begin position="415"/>
        <end position="659"/>
    </location>
</feature>
<dbReference type="GO" id="GO:0005788">
    <property type="term" value="C:endoplasmic reticulum lumen"/>
    <property type="evidence" value="ECO:0007669"/>
    <property type="project" value="UniProtKB-SubCell"/>
</dbReference>
<dbReference type="GO" id="GO:0051082">
    <property type="term" value="F:unfolded protein binding"/>
    <property type="evidence" value="ECO:0007669"/>
    <property type="project" value="TreeGrafter"/>
</dbReference>
<keyword evidence="7" id="KW-0256">Endoplasmic reticulum</keyword>
<dbReference type="GeneID" id="136818212"/>
<dbReference type="Pfam" id="PF18404">
    <property type="entry name" value="Glyco_transf_24"/>
    <property type="match status" value="1"/>
</dbReference>
<keyword evidence="19" id="KW-1185">Reference proteome</keyword>
<name>A0A7M5U265_9CNID</name>
<dbReference type="InterPro" id="IPR040692">
    <property type="entry name" value="UGGT_TRXL_3"/>
</dbReference>
<feature type="signal peptide" evidence="12">
    <location>
        <begin position="1"/>
        <end position="17"/>
    </location>
</feature>
<dbReference type="InterPro" id="IPR009448">
    <property type="entry name" value="UDP-g_GGtrans"/>
</dbReference>
<evidence type="ECO:0000256" key="8">
    <source>
        <dbReference type="ARBA" id="ARBA00023180"/>
    </source>
</evidence>
<comment type="cofactor">
    <cofactor evidence="1">
        <name>Ca(2+)</name>
        <dbReference type="ChEBI" id="CHEBI:29108"/>
    </cofactor>
</comment>
<dbReference type="Pfam" id="PF18400">
    <property type="entry name" value="Thioredoxin_12"/>
    <property type="match status" value="1"/>
</dbReference>
<evidence type="ECO:0000256" key="2">
    <source>
        <dbReference type="ARBA" id="ARBA00004319"/>
    </source>
</evidence>
<evidence type="ECO:0000259" key="15">
    <source>
        <dbReference type="Pfam" id="PF18402"/>
    </source>
</evidence>
<dbReference type="GO" id="GO:0003980">
    <property type="term" value="F:UDP-glucose:glycoprotein glucosyltransferase activity"/>
    <property type="evidence" value="ECO:0007669"/>
    <property type="project" value="InterPro"/>
</dbReference>
<evidence type="ECO:0000313" key="18">
    <source>
        <dbReference type="EnsemblMetazoa" id="CLYHEMP005191.1"/>
    </source>
</evidence>
<evidence type="ECO:0000259" key="13">
    <source>
        <dbReference type="Pfam" id="PF18400"/>
    </source>
</evidence>
<dbReference type="UniPathway" id="UPA00378"/>
<evidence type="ECO:0000256" key="11">
    <source>
        <dbReference type="SAM" id="MobiDB-lite"/>
    </source>
</evidence>
<organism evidence="18 19">
    <name type="scientific">Clytia hemisphaerica</name>
    <dbReference type="NCBI Taxonomy" id="252671"/>
    <lineage>
        <taxon>Eukaryota</taxon>
        <taxon>Metazoa</taxon>
        <taxon>Cnidaria</taxon>
        <taxon>Hydrozoa</taxon>
        <taxon>Hydroidolina</taxon>
        <taxon>Leptothecata</taxon>
        <taxon>Obeliida</taxon>
        <taxon>Clytiidae</taxon>
        <taxon>Clytia</taxon>
    </lineage>
</organism>
<dbReference type="EnsemblMetazoa" id="CLYHEMT005191.1">
    <property type="protein sequence ID" value="CLYHEMP005191.1"/>
    <property type="gene ID" value="CLYHEMG005191"/>
</dbReference>
<comment type="subcellular location">
    <subcellularLocation>
        <location evidence="2">Endoplasmic reticulum lumen</location>
    </subcellularLocation>
</comment>
<dbReference type="Pfam" id="PF18403">
    <property type="entry name" value="Thioredoxin_15"/>
    <property type="match status" value="1"/>
</dbReference>
<accession>A0A7M5U265</accession>
<evidence type="ECO:0000256" key="5">
    <source>
        <dbReference type="ARBA" id="ARBA00022679"/>
    </source>
</evidence>
<keyword evidence="6 12" id="KW-0732">Signal</keyword>
<feature type="compositionally biased region" description="Basic and acidic residues" evidence="11">
    <location>
        <begin position="1487"/>
        <end position="1501"/>
    </location>
</feature>
<dbReference type="PANTHER" id="PTHR11226">
    <property type="entry name" value="UDP-GLUCOSE GLYCOPROTEIN:GLUCOSYLTRANSFERASE"/>
    <property type="match status" value="1"/>
</dbReference>
<evidence type="ECO:0000256" key="9">
    <source>
        <dbReference type="ARBA" id="ARBA00045874"/>
    </source>
</evidence>
<dbReference type="InterPro" id="IPR040525">
    <property type="entry name" value="UGGT_TRXL_4"/>
</dbReference>
<dbReference type="InterPro" id="IPR029044">
    <property type="entry name" value="Nucleotide-diphossugar_trans"/>
</dbReference>
<evidence type="ECO:0000256" key="6">
    <source>
        <dbReference type="ARBA" id="ARBA00022729"/>
    </source>
</evidence>
<dbReference type="Pfam" id="PF06427">
    <property type="entry name" value="UDP-g_GGTase"/>
    <property type="match status" value="1"/>
</dbReference>
<dbReference type="OrthoDB" id="27683at2759"/>
<dbReference type="SUPFAM" id="SSF53448">
    <property type="entry name" value="Nucleotide-diphospho-sugar transferases"/>
    <property type="match status" value="1"/>
</dbReference>
<dbReference type="CDD" id="cd06432">
    <property type="entry name" value="GT8_HUGT1_C_like"/>
    <property type="match status" value="1"/>
</dbReference>
<dbReference type="InterPro" id="IPR040694">
    <property type="entry name" value="UGGT_TRXL_2"/>
</dbReference>
<feature type="domain" description="UDP-glucose:glycoprotein glucosyltransferase thioredoxin-like" evidence="16">
    <location>
        <begin position="689"/>
        <end position="908"/>
    </location>
</feature>
<dbReference type="PANTHER" id="PTHR11226:SF0">
    <property type="entry name" value="UDP-GLUCOSE:GLYCOPROTEIN GLUCOSYLTRANSFERASE"/>
    <property type="match status" value="1"/>
</dbReference>
<dbReference type="InterPro" id="IPR040693">
    <property type="entry name" value="UGGT_TRXL_1"/>
</dbReference>
<feature type="domain" description="UGGT thioredoxin-like" evidence="14">
    <location>
        <begin position="278"/>
        <end position="404"/>
    </location>
</feature>
<dbReference type="GO" id="GO:0018279">
    <property type="term" value="P:protein N-linked glycosylation via asparagine"/>
    <property type="evidence" value="ECO:0007669"/>
    <property type="project" value="TreeGrafter"/>
</dbReference>
<feature type="region of interest" description="Disordered" evidence="11">
    <location>
        <begin position="1480"/>
        <end position="1501"/>
    </location>
</feature>
<feature type="domain" description="Glucosyltransferase 24 catalytic" evidence="17">
    <location>
        <begin position="1210"/>
        <end position="1477"/>
    </location>
</feature>
<keyword evidence="8" id="KW-0325">Glycoprotein</keyword>
<evidence type="ECO:0000256" key="3">
    <source>
        <dbReference type="ARBA" id="ARBA00004922"/>
    </source>
</evidence>
<proteinExistence type="inferred from homology"/>
<dbReference type="Pfam" id="PF18401">
    <property type="entry name" value="Thioredoxin_13"/>
    <property type="match status" value="1"/>
</dbReference>
<evidence type="ECO:0000256" key="4">
    <source>
        <dbReference type="ARBA" id="ARBA00006351"/>
    </source>
</evidence>
<dbReference type="FunFam" id="3.90.550.10:FF:000446">
    <property type="entry name" value="Predicted protein"/>
    <property type="match status" value="1"/>
</dbReference>
<reference evidence="18" key="1">
    <citation type="submission" date="2021-01" db="UniProtKB">
        <authorList>
            <consortium name="EnsemblMetazoa"/>
        </authorList>
    </citation>
    <scope>IDENTIFICATION</scope>
</reference>
<evidence type="ECO:0000256" key="12">
    <source>
        <dbReference type="SAM" id="SignalP"/>
    </source>
</evidence>
<sequence length="1501" mass="170873">MKLVSLILILLVRNGLCKVDKYVRISLDAKWKNTPLAMEASEYIADADSGSFWKFIERFDGKEKKTDKAIYDEIFTSAKDVVSSADLDMLKFSLSVRNYSPRVQLHYQLSIDLKQDCGIFFQSADDKTTCDLDKVLNDRSSFSVTPQEFDHIYPGTESYDTGVIVYADFTKDDFKEVHRKLVQSSNEHKFKYILRHFYQIQDDSAKVRLSGYGVELAIKSTEYKNVDDQKVADTKKKEKLDEGKGDDEVEGFLFNRLRELHPLLKEDLDKFKTHLKESNKELAPLKVWQLQDLSFQAAQRVMSASSSDALKVLRDVSQNAPMLARSLVKTKVTKELQNEITDNQKEFGVQAGEATLYINGVEISVEELNAFKLLKVMKTETKAMDGLSRLDLEKSKAGKLLSLNVKPEQEDPILDARSESVQWLNDLENDDQYNYWPRQLQEILRPTFPGMLRYIAKNIFHAVLYMDPTVKESIDILLQFESLIENSTPVRFGVVFVADGKVTDKPDENVGAALMRAFSFIKSDKDVKSAFSFIMKLYKNAKNDVPEAKDVIKSFAAMYGHSEVDEVLGPDSEYDDMRRVSKIVFDSLGLKSLPQILVNGQQLAKEDMTRLEGSITETVLQQTPPIQQAVYMGQHYGYPNIMDYIMSQPNVVSRLNKLIQTLPGKFALIGESKGKDSADELMTKEEAVGTLMDRAKYFVQDHGATTIWVIADAQTKDGLNLIKNALLYVVKQKNARLALILHGGDSLQNKIIQNVLNLRQKLISGVAKLLTKLLIIEDFIHVANKPDLLNKVSNGITGINKKKLSELMSSADSLERAGDIVKQNTLLVKKAFQLSEGENMVFANGRIFGPLKTDDVFEQQDFELLQNFENNRGGAKVSEIINSMKLPNLPSEGHERYKSDVSMKAFAALSQRGQESRKTLQYREDKHSVVKLPAKGEGVSYLVDAVMDPLSKDAQKLIPILMVLHESFNVEMNIFMNCVSKHSEMPVKRFYQYVLQPELTFDINGHLKNDQEAIFKNLPHSALLTLIMDTPQSWMIAARGSNQDLDNIFLGQANELVYGDFELEHIIIEGHASDANTHQPPRGLQFVLGTQKQPDQFDTIVMANLGYFQLKAYPGSFVLQLRSGRSAAIYKIDSLEGGKVLHSGHNYTVVVDSFTGTFLKTKVARREGQEKADLLGDEGGEEDESGGLWNSFASYVTTGSSSTKVTEDKIHIFSVATGLLYERFLRIMMLSVLKHTKTPVKFWFLKNYLSSEFTKFLPYYAEKHGFEYELVQYQWPKWLNGQTEKQRIIWGYKILFLDVLFPLNLERIIFVDADQIVRADLKELMDMDLNGAPYAYTPFCNDRKEVEGFRFWNQGYWRNHLAGRPYHISALYVVDLKRFRRVAAGDRLRGQYQGLSQDPNSLANLDQDLPNNMIHQVEIFSLPQDWLWCETWCSDESKKTAKTIDMCNNPQTKEPKLERAIRIAPEWTEYDDVIRKLQDEMNTVGEKQADKPDGKPKKMEL</sequence>
<dbReference type="GO" id="GO:0036503">
    <property type="term" value="P:ERAD pathway"/>
    <property type="evidence" value="ECO:0007669"/>
    <property type="project" value="TreeGrafter"/>
</dbReference>
<keyword evidence="5" id="KW-0808">Transferase</keyword>
<evidence type="ECO:0000259" key="16">
    <source>
        <dbReference type="Pfam" id="PF18403"/>
    </source>
</evidence>
<evidence type="ECO:0000259" key="14">
    <source>
        <dbReference type="Pfam" id="PF18401"/>
    </source>
</evidence>
<dbReference type="InterPro" id="IPR040497">
    <property type="entry name" value="Glyco_transf_24"/>
</dbReference>
<dbReference type="Gene3D" id="3.90.550.10">
    <property type="entry name" value="Spore Coat Polysaccharide Biosynthesis Protein SpsA, Chain A"/>
    <property type="match status" value="1"/>
</dbReference>
<dbReference type="RefSeq" id="XP_066930676.1">
    <property type="nucleotide sequence ID" value="XM_067074575.1"/>
</dbReference>
<dbReference type="Proteomes" id="UP000594262">
    <property type="component" value="Unplaced"/>
</dbReference>
<evidence type="ECO:0000313" key="19">
    <source>
        <dbReference type="Proteomes" id="UP000594262"/>
    </source>
</evidence>
<evidence type="ECO:0000256" key="1">
    <source>
        <dbReference type="ARBA" id="ARBA00001913"/>
    </source>
</evidence>
<comment type="similarity">
    <text evidence="4">Belongs to the glycosyltransferase 8 family.</text>
</comment>
<comment type="function">
    <text evidence="9">Recognizes glycoproteins with minor folding defects. Reglucosylates single N-glycans near the misfolded part of the protein, thus providing quality control for protein folding in the endoplasmic reticulum. Reglucosylated proteins are recognized by calreticulin for recycling to the endoplasmic reticulum and refolding or degradation.</text>
</comment>
<comment type="pathway">
    <text evidence="3">Protein modification; protein glycosylation.</text>
</comment>
<feature type="domain" description="UGGT thioredoxin-like" evidence="13">
    <location>
        <begin position="33"/>
        <end position="202"/>
    </location>
</feature>
<comment type="catalytic activity">
    <reaction evidence="10">
        <text>N(4)-(alpha-D-Man-(1-&gt;2)-alpha-D-Man-(1-&gt;2)-alpha-D-Man-(1-&gt;3)-[alpha-D-Man-(1-&gt;2)-alpha-D-Man-(1-&gt;3)-[alpha-D-Man-(1-&gt;2)-alpha-D-Man-(1-&gt;6)]-alpha-D-Man-(1-&gt;6)]-beta-D-Man-(1-&gt;4)-beta-D-GlcNAc-(1-&gt;4)-beta-D-GlcNAc)-L-asparaginyl-[protein] (N-glucan mannose isomer 9A1,2,3B1,2,3) + UDP-alpha-D-glucose = N(4)-(alpha-D-Glc-(1-&gt;3)-alpha-D-Man-(1-&gt;2)-alpha-D-Man-(1-&gt;2)-alpha-D-Man-(1-&gt;3)-[alpha-D-Man-(1-&gt;2)-alpha-D-Man-(1-&gt;3)-[alpha-D-Man-(1-&gt;2)-alpha-D-Man-(1-&gt;6)]-alpha-D-Man-(1-&gt;6)]-beta-D-Man-(1-&gt;4)-beta-D-GlcNAc-(1-&gt;4)-beta-D-GlcNAc)-L-asparaginyl-[protein] + UDP + H(+)</text>
        <dbReference type="Rhea" id="RHEA:61304"/>
        <dbReference type="Rhea" id="RHEA-COMP:14356"/>
        <dbReference type="Rhea" id="RHEA-COMP:14357"/>
        <dbReference type="ChEBI" id="CHEBI:15378"/>
        <dbReference type="ChEBI" id="CHEBI:58223"/>
        <dbReference type="ChEBI" id="CHEBI:58885"/>
        <dbReference type="ChEBI" id="CHEBI:59080"/>
        <dbReference type="ChEBI" id="CHEBI:139493"/>
    </reaction>
</comment>
<feature type="chain" id="PRO_5029783483" evidence="12">
    <location>
        <begin position="18"/>
        <end position="1501"/>
    </location>
</feature>
<evidence type="ECO:0000256" key="7">
    <source>
        <dbReference type="ARBA" id="ARBA00022824"/>
    </source>
</evidence>
<dbReference type="Pfam" id="PF18402">
    <property type="entry name" value="Thioredoxin_14"/>
    <property type="match status" value="1"/>
</dbReference>
<evidence type="ECO:0000259" key="17">
    <source>
        <dbReference type="Pfam" id="PF18404"/>
    </source>
</evidence>
<protein>
    <submittedName>
        <fullName evidence="18">Uncharacterized protein</fullName>
    </submittedName>
</protein>
<evidence type="ECO:0000256" key="10">
    <source>
        <dbReference type="ARBA" id="ARBA00048456"/>
    </source>
</evidence>